<comment type="caution">
    <text evidence="4">The sequence shown here is derived from an EMBL/GenBank/DDBJ whole genome shotgun (WGS) entry which is preliminary data.</text>
</comment>
<evidence type="ECO:0000313" key="5">
    <source>
        <dbReference type="Proteomes" id="UP000820669"/>
    </source>
</evidence>
<feature type="transmembrane region" description="Helical" evidence="2">
    <location>
        <begin position="83"/>
        <end position="107"/>
    </location>
</feature>
<keyword evidence="5" id="KW-1185">Reference proteome</keyword>
<feature type="transmembrane region" description="Helical" evidence="2">
    <location>
        <begin position="177"/>
        <end position="196"/>
    </location>
</feature>
<accession>A0ABX1S5S6</accession>
<feature type="transmembrane region" description="Helical" evidence="2">
    <location>
        <begin position="150"/>
        <end position="171"/>
    </location>
</feature>
<evidence type="ECO:0000259" key="3">
    <source>
        <dbReference type="Pfam" id="PF13490"/>
    </source>
</evidence>
<evidence type="ECO:0000313" key="4">
    <source>
        <dbReference type="EMBL" id="NMH96257.1"/>
    </source>
</evidence>
<sequence>MECAECREALSALLDGEELPGEEQEIDVHLEECSECWTFADRAAHVTRLTRTRVAEQTPDVVAAVLAAAPPPRTPWWPSALRVALAAVGLGQFAVAVNGVVLAGMPGAVGHGIRLAGASAAHISNESSAWNLALAVGFLWVAGSSARASGLVAVVGAFVGVLGLLSLVDLLADRVDLARLGTHSLALVGLVLALALQRQHRHGGGDVPRRRLGRPTTGFGRATDPRSEPAGPIAGSGGGLTPVAERDAA</sequence>
<dbReference type="EMBL" id="JAAXLA010000003">
    <property type="protein sequence ID" value="NMH96257.1"/>
    <property type="molecule type" value="Genomic_DNA"/>
</dbReference>
<dbReference type="Proteomes" id="UP000820669">
    <property type="component" value="Unassembled WGS sequence"/>
</dbReference>
<dbReference type="RefSeq" id="WP_169379620.1">
    <property type="nucleotide sequence ID" value="NZ_JAAXLA010000003.1"/>
</dbReference>
<proteinExistence type="predicted"/>
<keyword evidence="2" id="KW-1133">Transmembrane helix</keyword>
<evidence type="ECO:0000256" key="2">
    <source>
        <dbReference type="SAM" id="Phobius"/>
    </source>
</evidence>
<dbReference type="InterPro" id="IPR027383">
    <property type="entry name" value="Znf_put"/>
</dbReference>
<keyword evidence="2" id="KW-0472">Membrane</keyword>
<feature type="domain" description="Putative zinc-finger" evidence="3">
    <location>
        <begin position="3"/>
        <end position="36"/>
    </location>
</feature>
<gene>
    <name evidence="4" type="ORF">HF526_02795</name>
</gene>
<dbReference type="Pfam" id="PF13490">
    <property type="entry name" value="zf-HC2"/>
    <property type="match status" value="1"/>
</dbReference>
<feature type="region of interest" description="Disordered" evidence="1">
    <location>
        <begin position="202"/>
        <end position="249"/>
    </location>
</feature>
<name>A0ABX1S5S6_9PSEU</name>
<keyword evidence="2" id="KW-0812">Transmembrane</keyword>
<feature type="transmembrane region" description="Helical" evidence="2">
    <location>
        <begin position="127"/>
        <end position="143"/>
    </location>
</feature>
<organism evidence="4 5">
    <name type="scientific">Pseudonocardia acidicola</name>
    <dbReference type="NCBI Taxonomy" id="2724939"/>
    <lineage>
        <taxon>Bacteria</taxon>
        <taxon>Bacillati</taxon>
        <taxon>Actinomycetota</taxon>
        <taxon>Actinomycetes</taxon>
        <taxon>Pseudonocardiales</taxon>
        <taxon>Pseudonocardiaceae</taxon>
        <taxon>Pseudonocardia</taxon>
    </lineage>
</organism>
<reference evidence="4 5" key="1">
    <citation type="submission" date="2020-04" db="EMBL/GenBank/DDBJ databases">
        <authorList>
            <person name="Klaysubun C."/>
            <person name="Duangmal K."/>
            <person name="Lipun K."/>
        </authorList>
    </citation>
    <scope>NUCLEOTIDE SEQUENCE [LARGE SCALE GENOMIC DNA]</scope>
    <source>
        <strain evidence="4 5">K10HN5</strain>
    </source>
</reference>
<evidence type="ECO:0000256" key="1">
    <source>
        <dbReference type="SAM" id="MobiDB-lite"/>
    </source>
</evidence>
<protein>
    <recommendedName>
        <fullName evidence="3">Putative zinc-finger domain-containing protein</fullName>
    </recommendedName>
</protein>